<keyword evidence="3" id="KW-1185">Reference proteome</keyword>
<proteinExistence type="predicted"/>
<feature type="region of interest" description="Disordered" evidence="1">
    <location>
        <begin position="92"/>
        <end position="114"/>
    </location>
</feature>
<organism evidence="2 3">
    <name type="scientific">Ensete ventricosum</name>
    <name type="common">Abyssinian banana</name>
    <name type="synonym">Musa ensete</name>
    <dbReference type="NCBI Taxonomy" id="4639"/>
    <lineage>
        <taxon>Eukaryota</taxon>
        <taxon>Viridiplantae</taxon>
        <taxon>Streptophyta</taxon>
        <taxon>Embryophyta</taxon>
        <taxon>Tracheophyta</taxon>
        <taxon>Spermatophyta</taxon>
        <taxon>Magnoliopsida</taxon>
        <taxon>Liliopsida</taxon>
        <taxon>Zingiberales</taxon>
        <taxon>Musaceae</taxon>
        <taxon>Ensete</taxon>
    </lineage>
</organism>
<dbReference type="EMBL" id="JAQQAF010000002">
    <property type="protein sequence ID" value="KAJ8504813.1"/>
    <property type="molecule type" value="Genomic_DNA"/>
</dbReference>
<name>A0AAV8RH77_ENSVE</name>
<protein>
    <submittedName>
        <fullName evidence="2">Uncharacterized protein</fullName>
    </submittedName>
</protein>
<evidence type="ECO:0000256" key="1">
    <source>
        <dbReference type="SAM" id="MobiDB-lite"/>
    </source>
</evidence>
<comment type="caution">
    <text evidence="2">The sequence shown here is derived from an EMBL/GenBank/DDBJ whole genome shotgun (WGS) entry which is preliminary data.</text>
</comment>
<dbReference type="AlphaFoldDB" id="A0AAV8RH77"/>
<evidence type="ECO:0000313" key="3">
    <source>
        <dbReference type="Proteomes" id="UP001222027"/>
    </source>
</evidence>
<evidence type="ECO:0000313" key="2">
    <source>
        <dbReference type="EMBL" id="KAJ8504813.1"/>
    </source>
</evidence>
<reference evidence="2 3" key="1">
    <citation type="submission" date="2022-12" db="EMBL/GenBank/DDBJ databases">
        <title>Chromosome-scale assembly of the Ensete ventricosum genome.</title>
        <authorList>
            <person name="Dussert Y."/>
            <person name="Stocks J."/>
            <person name="Wendawek A."/>
            <person name="Woldeyes F."/>
            <person name="Nichols R.A."/>
            <person name="Borrell J.S."/>
        </authorList>
    </citation>
    <scope>NUCLEOTIDE SEQUENCE [LARGE SCALE GENOMIC DNA]</scope>
    <source>
        <strain evidence="3">cv. Maze</strain>
        <tissue evidence="2">Seeds</tissue>
    </source>
</reference>
<accession>A0AAV8RH77</accession>
<sequence length="114" mass="12873">MTNPPRSFECCVCFGFHQQHSLAMRIAVKTSGGAEWFPMDYLAVLNCRHVSRSSSSGLNGEEPLHCRVCQSLHLDDLPNVLIRSASFLKEARHRHRNPSPVNSSHPTIKFELDE</sequence>
<dbReference type="Proteomes" id="UP001222027">
    <property type="component" value="Unassembled WGS sequence"/>
</dbReference>
<gene>
    <name evidence="2" type="ORF">OPV22_005699</name>
</gene>